<comment type="caution">
    <text evidence="2">The sequence shown here is derived from an EMBL/GenBank/DDBJ whole genome shotgun (WGS) entry which is preliminary data.</text>
</comment>
<dbReference type="Pfam" id="PF20283">
    <property type="entry name" value="CTD7"/>
    <property type="match status" value="1"/>
</dbReference>
<organism evidence="2 3">
    <name type="scientific">Microbacterium keratanolyticum</name>
    <dbReference type="NCBI Taxonomy" id="67574"/>
    <lineage>
        <taxon>Bacteria</taxon>
        <taxon>Bacillati</taxon>
        <taxon>Actinomycetota</taxon>
        <taxon>Actinomycetes</taxon>
        <taxon>Micrococcales</taxon>
        <taxon>Microbacteriaceae</taxon>
        <taxon>Microbacterium</taxon>
    </lineage>
</organism>
<evidence type="ECO:0000313" key="3">
    <source>
        <dbReference type="Proteomes" id="UP001142325"/>
    </source>
</evidence>
<evidence type="ECO:0000259" key="1">
    <source>
        <dbReference type="Pfam" id="PF20283"/>
    </source>
</evidence>
<dbReference type="EMBL" id="BSET01000001">
    <property type="protein sequence ID" value="GLK00488.1"/>
    <property type="molecule type" value="Genomic_DNA"/>
</dbReference>
<dbReference type="InterPro" id="IPR046913">
    <property type="entry name" value="ABC-3C_CTD7"/>
</dbReference>
<dbReference type="Proteomes" id="UP001142325">
    <property type="component" value="Unassembled WGS sequence"/>
</dbReference>
<name>A0A9W6M7J1_9MICO</name>
<proteinExistence type="predicted"/>
<dbReference type="AlphaFoldDB" id="A0A9W6M7J1"/>
<sequence>MNSHDASASAIGYLYQVRWALLELLRGARSRPDMSLTLERLDDVAWEDSVGDPLSALQLKHHSVGQGSLSDKSADLWRTLKVWIDDVRLRQIDGPELSIVTTATAPPDSAAWFLRTESRDTAIALTRIDSAAGSSTDQKTRDARLAWQALPELERIGIVQRTTVLDADVRIEGLDEAIDRELWMIAPRDRETDFRAELDAWWLAVAIDLLRKARGSISVREMKAKLDDIRDRFLPDNLLTIDVSVTPEEALAQYEHRNFVRQLKFISATPVMLRTAVTDFHRAVTQTTEWLDRNLIEMTEFDRFKESLTDEWEIAFDDMIDDLPEDAPAGDRAKAGKLLYRRLRDSVAVQVRPRYTEAFYARGIRHEIADGGSCGWHPDFESLIEALTVGTVEAIE</sequence>
<reference evidence="2" key="1">
    <citation type="journal article" date="2014" name="Int. J. Syst. Evol. Microbiol.">
        <title>Complete genome sequence of Corynebacterium casei LMG S-19264T (=DSM 44701T), isolated from a smear-ripened cheese.</title>
        <authorList>
            <consortium name="US DOE Joint Genome Institute (JGI-PGF)"/>
            <person name="Walter F."/>
            <person name="Albersmeier A."/>
            <person name="Kalinowski J."/>
            <person name="Ruckert C."/>
        </authorList>
    </citation>
    <scope>NUCLEOTIDE SEQUENCE</scope>
    <source>
        <strain evidence="2">VKM Ac-1958</strain>
    </source>
</reference>
<keyword evidence="3" id="KW-1185">Reference proteome</keyword>
<evidence type="ECO:0000313" key="2">
    <source>
        <dbReference type="EMBL" id="GLK00488.1"/>
    </source>
</evidence>
<gene>
    <name evidence="2" type="ORF">GCM10017596_02030</name>
</gene>
<reference evidence="2" key="2">
    <citation type="submission" date="2023-01" db="EMBL/GenBank/DDBJ databases">
        <authorList>
            <person name="Sun Q."/>
            <person name="Evtushenko L."/>
        </authorList>
    </citation>
    <scope>NUCLEOTIDE SEQUENCE</scope>
    <source>
        <strain evidence="2">VKM Ac-1958</strain>
    </source>
</reference>
<protein>
    <recommendedName>
        <fullName evidence="1">ABC-three component systems C-terminal domain-containing protein</fullName>
    </recommendedName>
</protein>
<feature type="domain" description="ABC-three component systems C-terminal" evidence="1">
    <location>
        <begin position="259"/>
        <end position="383"/>
    </location>
</feature>
<accession>A0A9W6M7J1</accession>